<organism evidence="3 4">
    <name type="scientific">Rasamsonia emersonii (strain ATCC 16479 / CBS 393.64 / IMI 116815)</name>
    <dbReference type="NCBI Taxonomy" id="1408163"/>
    <lineage>
        <taxon>Eukaryota</taxon>
        <taxon>Fungi</taxon>
        <taxon>Dikarya</taxon>
        <taxon>Ascomycota</taxon>
        <taxon>Pezizomycotina</taxon>
        <taxon>Eurotiomycetes</taxon>
        <taxon>Eurotiomycetidae</taxon>
        <taxon>Eurotiales</taxon>
        <taxon>Trichocomaceae</taxon>
        <taxon>Rasamsonia</taxon>
    </lineage>
</organism>
<feature type="compositionally biased region" description="Basic and acidic residues" evidence="1">
    <location>
        <begin position="38"/>
        <end position="47"/>
    </location>
</feature>
<dbReference type="Proteomes" id="UP000053958">
    <property type="component" value="Unassembled WGS sequence"/>
</dbReference>
<feature type="region of interest" description="Disordered" evidence="1">
    <location>
        <begin position="1"/>
        <end position="76"/>
    </location>
</feature>
<dbReference type="InterPro" id="IPR058155">
    <property type="entry name" value="Skg3/CAF120-like_PH"/>
</dbReference>
<feature type="region of interest" description="Disordered" evidence="1">
    <location>
        <begin position="1136"/>
        <end position="1165"/>
    </location>
</feature>
<evidence type="ECO:0000313" key="3">
    <source>
        <dbReference type="EMBL" id="KKA25055.1"/>
    </source>
</evidence>
<name>A0A0F4Z3X8_RASE3</name>
<dbReference type="FunFam" id="2.30.29.30:FF:000203">
    <property type="entry name" value="PH domain-containing protein"/>
    <property type="match status" value="1"/>
</dbReference>
<dbReference type="InterPro" id="IPR011993">
    <property type="entry name" value="PH-like_dom_sf"/>
</dbReference>
<feature type="compositionally biased region" description="Low complexity" evidence="1">
    <location>
        <begin position="817"/>
        <end position="834"/>
    </location>
</feature>
<evidence type="ECO:0000256" key="1">
    <source>
        <dbReference type="SAM" id="MobiDB-lite"/>
    </source>
</evidence>
<evidence type="ECO:0000313" key="4">
    <source>
        <dbReference type="Proteomes" id="UP000053958"/>
    </source>
</evidence>
<feature type="compositionally biased region" description="Acidic residues" evidence="1">
    <location>
        <begin position="804"/>
        <end position="813"/>
    </location>
</feature>
<feature type="compositionally biased region" description="Basic and acidic residues" evidence="1">
    <location>
        <begin position="768"/>
        <end position="779"/>
    </location>
</feature>
<dbReference type="STRING" id="1408163.A0A0F4Z3X8"/>
<feature type="compositionally biased region" description="Basic and acidic residues" evidence="1">
    <location>
        <begin position="793"/>
        <end position="803"/>
    </location>
</feature>
<reference evidence="3 4" key="1">
    <citation type="submission" date="2015-04" db="EMBL/GenBank/DDBJ databases">
        <authorList>
            <person name="Heijne W.H."/>
            <person name="Fedorova N.D."/>
            <person name="Nierman W.C."/>
            <person name="Vollebregt A.W."/>
            <person name="Zhao Z."/>
            <person name="Wu L."/>
            <person name="Kumar M."/>
            <person name="Stam H."/>
            <person name="van den Berg M.A."/>
            <person name="Pel H.J."/>
        </authorList>
    </citation>
    <scope>NUCLEOTIDE SEQUENCE [LARGE SCALE GENOMIC DNA]</scope>
    <source>
        <strain evidence="3 4">CBS 393.64</strain>
    </source>
</reference>
<keyword evidence="4" id="KW-1185">Reference proteome</keyword>
<comment type="caution">
    <text evidence="3">The sequence shown here is derived from an EMBL/GenBank/DDBJ whole genome shotgun (WGS) entry which is preliminary data.</text>
</comment>
<sequence length="1175" mass="129620">MVRSRVLSFISSLGSPHRHQGATTSDAGSSSTPASAKQEPKIEKPIPQHDAAPARASPEPSSKPDRSSTGRPASMAFTYQPPVMDVAQDTLPELLPIFTFLNSHSNKLYQEGYFLKLNDLDTQGRPCADRHWVECFAQLVGTVLSLWDAAALDAAGQDGEVAPTFINIADASIKMIETLPTRNGSKPLHNILSISTAGKNRYLFHFNSLHSMTQWTAGIRLAMFEHTSLLEAYTGSIIAGKGKSLNNIRTIMERSRFKHEDWARVRFGAGTPWRRCWCVVTPPDEKEYQKLLKSMKKRSAYDRTTPVLKGNIKFYESKKTKKTQPIATITDAYAAYAIYPQSKPLIDQSTLVKIEGDITIHSQSQSTTEGFVFVMPELHPAVSGFEMMLRFLFPVFDTFGLYGRPNRLIADTNNVKSLMFAFPKKKRYGYLDVLDVANLIHTPGSQNWSEKEWRKQLREATAQRMASQDSRASSIADSRSRQRASMPTRTHRARFEDSGEPLSPEFNQSADAIVGGSETSGGPGHSEHGHARAASDTMGLPHTRQPEKSYTPTQLSIENSPPEPVTEERPGTHGSNTGSGSDGDGQPSETPQAEALRQDLRPNEPPAPVAVPPAFAHSPGQVPVTRPQPSPELRKANNRMSSTTLAQMAEVGRIHGATHLGEFQQRAEEPQQPDHRDIFTHEDANSHGANADGQVTPKRTPPQDEGFSRSQDAAPPVPAHGSSPLRNLRIDTEKAIRRKPVPSQQASVPPPESHPEPDQSSISSPSLRDLRHTLDEDALNRIMTRQSSFSPDKSPDKDVRGGDEESVYDDESVPDYASTTKSTSTKRSTASISRPRMGVLKTVGGATPPKEEVTVGDTHYYAHVEPQQENPDIPTVDFGPTMSYDPTTRRPSISDTLSKFGHGRSDSDATVKKLSASPGGHKRGQSRSPAGEEKRRSMVWQPGLTSGRPESPSSRGVTPEQFVHQRALSNHRIGSPVYAHHQRSSSTQTAARPHSGDWTTLAYQHPHGRDLPPRPHSRGASSVLNYNDVTNHLSAREQEHVARMTGSSFFNFSSSNAKQPTPVAPGGLVSAIDAREREKREMKEGVSNQMVQQAIAQRQQQQMYEAQQQHARAQSIYNMPGASYTWDALNAMNPMQHPMNAQNPQQWGRPMTPQFPSTPPAAHQPSHYFQQYQGY</sequence>
<dbReference type="OrthoDB" id="5563754at2759"/>
<dbReference type="InterPro" id="IPR001849">
    <property type="entry name" value="PH_domain"/>
</dbReference>
<dbReference type="EMBL" id="LASV01000038">
    <property type="protein sequence ID" value="KKA25055.1"/>
    <property type="molecule type" value="Genomic_DNA"/>
</dbReference>
<dbReference type="Pfam" id="PF00169">
    <property type="entry name" value="PH"/>
    <property type="match status" value="1"/>
</dbReference>
<feature type="compositionally biased region" description="Low complexity" evidence="1">
    <location>
        <begin position="22"/>
        <end position="36"/>
    </location>
</feature>
<accession>A0A0F4Z3X8</accession>
<dbReference type="GeneID" id="25312974"/>
<feature type="compositionally biased region" description="Basic and acidic residues" evidence="1">
    <location>
        <begin position="665"/>
        <end position="685"/>
    </location>
</feature>
<gene>
    <name evidence="3" type="ORF">T310_0920</name>
</gene>
<feature type="domain" description="PH" evidence="2">
    <location>
        <begin position="107"/>
        <end position="224"/>
    </location>
</feature>
<feature type="region of interest" description="Disordered" evidence="1">
    <location>
        <begin position="978"/>
        <end position="1022"/>
    </location>
</feature>
<dbReference type="Pfam" id="PF25381">
    <property type="entry name" value="PH_26"/>
    <property type="match status" value="1"/>
</dbReference>
<dbReference type="SMART" id="SM00233">
    <property type="entry name" value="PH"/>
    <property type="match status" value="1"/>
</dbReference>
<protein>
    <submittedName>
        <fullName evidence="3">PH domain protein</fullName>
    </submittedName>
</protein>
<dbReference type="PROSITE" id="PS50003">
    <property type="entry name" value="PH_DOMAIN"/>
    <property type="match status" value="1"/>
</dbReference>
<feature type="compositionally biased region" description="Low complexity" evidence="1">
    <location>
        <begin position="466"/>
        <end position="477"/>
    </location>
</feature>
<feature type="compositionally biased region" description="Polar residues" evidence="1">
    <location>
        <begin position="884"/>
        <end position="897"/>
    </location>
</feature>
<proteinExistence type="predicted"/>
<feature type="compositionally biased region" description="Low complexity" evidence="1">
    <location>
        <begin position="51"/>
        <end position="60"/>
    </location>
</feature>
<dbReference type="RefSeq" id="XP_013331667.1">
    <property type="nucleotide sequence ID" value="XM_013476213.1"/>
</dbReference>
<dbReference type="Gene3D" id="2.30.29.30">
    <property type="entry name" value="Pleckstrin-homology domain (PH domain)/Phosphotyrosine-binding domain (PTB)"/>
    <property type="match status" value="1"/>
</dbReference>
<feature type="region of interest" description="Disordered" evidence="1">
    <location>
        <begin position="459"/>
        <end position="959"/>
    </location>
</feature>
<feature type="compositionally biased region" description="Polar residues" evidence="1">
    <location>
        <begin position="548"/>
        <end position="559"/>
    </location>
</feature>
<dbReference type="SUPFAM" id="SSF50729">
    <property type="entry name" value="PH domain-like"/>
    <property type="match status" value="1"/>
</dbReference>
<dbReference type="AlphaFoldDB" id="A0A0F4Z3X8"/>
<evidence type="ECO:0000259" key="2">
    <source>
        <dbReference type="PROSITE" id="PS50003"/>
    </source>
</evidence>